<keyword evidence="19" id="KW-1185">Reference proteome</keyword>
<dbReference type="GO" id="GO:0016020">
    <property type="term" value="C:membrane"/>
    <property type="evidence" value="ECO:0007669"/>
    <property type="project" value="UniProtKB-SubCell"/>
</dbReference>
<dbReference type="Proteomes" id="UP000824469">
    <property type="component" value="Unassembled WGS sequence"/>
</dbReference>
<dbReference type="SUPFAM" id="SSF56112">
    <property type="entry name" value="Protein kinase-like (PK-like)"/>
    <property type="match status" value="1"/>
</dbReference>
<protein>
    <recommendedName>
        <fullName evidence="2">non-specific serine/threonine protein kinase</fullName>
        <ecNumber evidence="2">2.7.11.1</ecNumber>
    </recommendedName>
</protein>
<evidence type="ECO:0000256" key="3">
    <source>
        <dbReference type="ARBA" id="ARBA00022527"/>
    </source>
</evidence>
<evidence type="ECO:0000256" key="9">
    <source>
        <dbReference type="ARBA" id="ARBA00022777"/>
    </source>
</evidence>
<dbReference type="OMA" id="GQMEDDQ"/>
<dbReference type="SMART" id="SM00220">
    <property type="entry name" value="S_TKc"/>
    <property type="match status" value="1"/>
</dbReference>
<evidence type="ECO:0000256" key="4">
    <source>
        <dbReference type="ARBA" id="ARBA00022614"/>
    </source>
</evidence>
<keyword evidence="11" id="KW-1133">Transmembrane helix</keyword>
<evidence type="ECO:0000313" key="18">
    <source>
        <dbReference type="EMBL" id="KAH9317395.1"/>
    </source>
</evidence>
<evidence type="ECO:0000256" key="2">
    <source>
        <dbReference type="ARBA" id="ARBA00012513"/>
    </source>
</evidence>
<dbReference type="AlphaFoldDB" id="A0AA38G995"/>
<dbReference type="PROSITE" id="PS00107">
    <property type="entry name" value="PROTEIN_KINASE_ATP"/>
    <property type="match status" value="1"/>
</dbReference>
<feature type="non-terminal residue" evidence="18">
    <location>
        <position position="210"/>
    </location>
</feature>
<evidence type="ECO:0000256" key="11">
    <source>
        <dbReference type="ARBA" id="ARBA00022989"/>
    </source>
</evidence>
<comment type="similarity">
    <text evidence="16">Belongs to the protein kinase superfamily.</text>
</comment>
<evidence type="ECO:0000256" key="13">
    <source>
        <dbReference type="ARBA" id="ARBA00047899"/>
    </source>
</evidence>
<dbReference type="EMBL" id="JAHRHJ020000004">
    <property type="protein sequence ID" value="KAH9317395.1"/>
    <property type="molecule type" value="Genomic_DNA"/>
</dbReference>
<dbReference type="PROSITE" id="PS00108">
    <property type="entry name" value="PROTEIN_KINASE_ST"/>
    <property type="match status" value="1"/>
</dbReference>
<feature type="domain" description="Protein kinase" evidence="17">
    <location>
        <begin position="16"/>
        <end position="210"/>
    </location>
</feature>
<organism evidence="18 19">
    <name type="scientific">Taxus chinensis</name>
    <name type="common">Chinese yew</name>
    <name type="synonym">Taxus wallichiana var. chinensis</name>
    <dbReference type="NCBI Taxonomy" id="29808"/>
    <lineage>
        <taxon>Eukaryota</taxon>
        <taxon>Viridiplantae</taxon>
        <taxon>Streptophyta</taxon>
        <taxon>Embryophyta</taxon>
        <taxon>Tracheophyta</taxon>
        <taxon>Spermatophyta</taxon>
        <taxon>Pinopsida</taxon>
        <taxon>Pinidae</taxon>
        <taxon>Conifers II</taxon>
        <taxon>Cupressales</taxon>
        <taxon>Taxaceae</taxon>
        <taxon>Taxus</taxon>
    </lineage>
</organism>
<reference evidence="18 19" key="1">
    <citation type="journal article" date="2021" name="Nat. Plants">
        <title>The Taxus genome provides insights into paclitaxel biosynthesis.</title>
        <authorList>
            <person name="Xiong X."/>
            <person name="Gou J."/>
            <person name="Liao Q."/>
            <person name="Li Y."/>
            <person name="Zhou Q."/>
            <person name="Bi G."/>
            <person name="Li C."/>
            <person name="Du R."/>
            <person name="Wang X."/>
            <person name="Sun T."/>
            <person name="Guo L."/>
            <person name="Liang H."/>
            <person name="Lu P."/>
            <person name="Wu Y."/>
            <person name="Zhang Z."/>
            <person name="Ro D.K."/>
            <person name="Shang Y."/>
            <person name="Huang S."/>
            <person name="Yan J."/>
        </authorList>
    </citation>
    <scope>NUCLEOTIDE SEQUENCE [LARGE SCALE GENOMIC DNA]</scope>
    <source>
        <strain evidence="18">Ta-2019</strain>
    </source>
</reference>
<dbReference type="Pfam" id="PF00069">
    <property type="entry name" value="Pkinase"/>
    <property type="match status" value="1"/>
</dbReference>
<dbReference type="GO" id="GO:0005524">
    <property type="term" value="F:ATP binding"/>
    <property type="evidence" value="ECO:0007669"/>
    <property type="project" value="UniProtKB-UniRule"/>
</dbReference>
<dbReference type="PANTHER" id="PTHR27008:SF499">
    <property type="entry name" value="OS06G0581500 PROTEIN"/>
    <property type="match status" value="1"/>
</dbReference>
<dbReference type="InterPro" id="IPR017441">
    <property type="entry name" value="Protein_kinase_ATP_BS"/>
</dbReference>
<keyword evidence="6" id="KW-0812">Transmembrane</keyword>
<keyword evidence="10 15" id="KW-0067">ATP-binding</keyword>
<dbReference type="InterPro" id="IPR008271">
    <property type="entry name" value="Ser/Thr_kinase_AS"/>
</dbReference>
<evidence type="ECO:0000256" key="12">
    <source>
        <dbReference type="ARBA" id="ARBA00023136"/>
    </source>
</evidence>
<dbReference type="Gene3D" id="1.10.510.10">
    <property type="entry name" value="Transferase(Phosphotransferase) domain 1"/>
    <property type="match status" value="1"/>
</dbReference>
<dbReference type="PANTHER" id="PTHR27008">
    <property type="entry name" value="OS04G0122200 PROTEIN"/>
    <property type="match status" value="1"/>
</dbReference>
<accession>A0AA38G995</accession>
<name>A0AA38G995_TAXCH</name>
<evidence type="ECO:0000256" key="6">
    <source>
        <dbReference type="ARBA" id="ARBA00022692"/>
    </source>
</evidence>
<keyword evidence="3 16" id="KW-0723">Serine/threonine-protein kinase</keyword>
<evidence type="ECO:0000259" key="17">
    <source>
        <dbReference type="PROSITE" id="PS50011"/>
    </source>
</evidence>
<evidence type="ECO:0000256" key="10">
    <source>
        <dbReference type="ARBA" id="ARBA00022840"/>
    </source>
</evidence>
<evidence type="ECO:0000256" key="14">
    <source>
        <dbReference type="ARBA" id="ARBA00048679"/>
    </source>
</evidence>
<dbReference type="PROSITE" id="PS50011">
    <property type="entry name" value="PROTEIN_KINASE_DOM"/>
    <property type="match status" value="1"/>
</dbReference>
<keyword evidence="4" id="KW-0433">Leucine-rich repeat</keyword>
<feature type="non-terminal residue" evidence="18">
    <location>
        <position position="1"/>
    </location>
</feature>
<sequence length="210" mass="22856">YPKISTEELKRATGDFSPSNLIGAGSYGSVYRGVLSSGDRIAVKVFTDSNLERAERSFLRECKTLGKVRHRNLVKIITSCSTPEFKALVLPLMANGSLHQHLHGEMEIAGRLSLQRRLSILCDVAHGVSYLHHDYSPPIVHCDLKPQNILLNEQMTAHVADFGIARLFSPTDDGLAATSALKGTVGYIPPEYGIGGTISTKGDVYSYGIL</sequence>
<evidence type="ECO:0000256" key="5">
    <source>
        <dbReference type="ARBA" id="ARBA00022679"/>
    </source>
</evidence>
<evidence type="ECO:0000256" key="1">
    <source>
        <dbReference type="ARBA" id="ARBA00004370"/>
    </source>
</evidence>
<feature type="binding site" evidence="15">
    <location>
        <position position="44"/>
    </location>
    <ligand>
        <name>ATP</name>
        <dbReference type="ChEBI" id="CHEBI:30616"/>
    </ligand>
</feature>
<comment type="subcellular location">
    <subcellularLocation>
        <location evidence="1">Membrane</location>
    </subcellularLocation>
</comment>
<dbReference type="InterPro" id="IPR011009">
    <property type="entry name" value="Kinase-like_dom_sf"/>
</dbReference>
<keyword evidence="9" id="KW-0418">Kinase</keyword>
<proteinExistence type="inferred from homology"/>
<evidence type="ECO:0000256" key="16">
    <source>
        <dbReference type="RuleBase" id="RU000304"/>
    </source>
</evidence>
<comment type="catalytic activity">
    <reaction evidence="14">
        <text>L-seryl-[protein] + ATP = O-phospho-L-seryl-[protein] + ADP + H(+)</text>
        <dbReference type="Rhea" id="RHEA:17989"/>
        <dbReference type="Rhea" id="RHEA-COMP:9863"/>
        <dbReference type="Rhea" id="RHEA-COMP:11604"/>
        <dbReference type="ChEBI" id="CHEBI:15378"/>
        <dbReference type="ChEBI" id="CHEBI:29999"/>
        <dbReference type="ChEBI" id="CHEBI:30616"/>
        <dbReference type="ChEBI" id="CHEBI:83421"/>
        <dbReference type="ChEBI" id="CHEBI:456216"/>
        <dbReference type="EC" id="2.7.11.1"/>
    </reaction>
</comment>
<dbReference type="GO" id="GO:0004674">
    <property type="term" value="F:protein serine/threonine kinase activity"/>
    <property type="evidence" value="ECO:0007669"/>
    <property type="project" value="UniProtKB-KW"/>
</dbReference>
<keyword evidence="7" id="KW-0677">Repeat</keyword>
<keyword evidence="8 15" id="KW-0547">Nucleotide-binding</keyword>
<dbReference type="InterPro" id="IPR051809">
    <property type="entry name" value="Plant_receptor-like_S/T_kinase"/>
</dbReference>
<dbReference type="InterPro" id="IPR000719">
    <property type="entry name" value="Prot_kinase_dom"/>
</dbReference>
<evidence type="ECO:0000313" key="19">
    <source>
        <dbReference type="Proteomes" id="UP000824469"/>
    </source>
</evidence>
<keyword evidence="12" id="KW-0472">Membrane</keyword>
<evidence type="ECO:0000256" key="15">
    <source>
        <dbReference type="PROSITE-ProRule" id="PRU10141"/>
    </source>
</evidence>
<dbReference type="FunFam" id="1.10.510.10:FF:001023">
    <property type="entry name" value="Os07g0541700 protein"/>
    <property type="match status" value="1"/>
</dbReference>
<evidence type="ECO:0000256" key="7">
    <source>
        <dbReference type="ARBA" id="ARBA00022737"/>
    </source>
</evidence>
<comment type="catalytic activity">
    <reaction evidence="13">
        <text>L-threonyl-[protein] + ATP = O-phospho-L-threonyl-[protein] + ADP + H(+)</text>
        <dbReference type="Rhea" id="RHEA:46608"/>
        <dbReference type="Rhea" id="RHEA-COMP:11060"/>
        <dbReference type="Rhea" id="RHEA-COMP:11605"/>
        <dbReference type="ChEBI" id="CHEBI:15378"/>
        <dbReference type="ChEBI" id="CHEBI:30013"/>
        <dbReference type="ChEBI" id="CHEBI:30616"/>
        <dbReference type="ChEBI" id="CHEBI:61977"/>
        <dbReference type="ChEBI" id="CHEBI:456216"/>
        <dbReference type="EC" id="2.7.11.1"/>
    </reaction>
</comment>
<dbReference type="EC" id="2.7.11.1" evidence="2"/>
<keyword evidence="5" id="KW-0808">Transferase</keyword>
<dbReference type="Gene3D" id="3.30.200.20">
    <property type="entry name" value="Phosphorylase Kinase, domain 1"/>
    <property type="match status" value="1"/>
</dbReference>
<gene>
    <name evidence="18" type="ORF">KI387_019164</name>
</gene>
<comment type="caution">
    <text evidence="18">The sequence shown here is derived from an EMBL/GenBank/DDBJ whole genome shotgun (WGS) entry which is preliminary data.</text>
</comment>
<evidence type="ECO:0000256" key="8">
    <source>
        <dbReference type="ARBA" id="ARBA00022741"/>
    </source>
</evidence>